<evidence type="ECO:0000256" key="1">
    <source>
        <dbReference type="SAM" id="MobiDB-lite"/>
    </source>
</evidence>
<dbReference type="Proteomes" id="UP000604046">
    <property type="component" value="Unassembled WGS sequence"/>
</dbReference>
<dbReference type="EMBL" id="CAJNDS010002478">
    <property type="protein sequence ID" value="CAE7492092.1"/>
    <property type="molecule type" value="Genomic_DNA"/>
</dbReference>
<protein>
    <submittedName>
        <fullName evidence="2">Uncharacterized protein</fullName>
    </submittedName>
</protein>
<proteinExistence type="predicted"/>
<dbReference type="OrthoDB" id="10303622at2759"/>
<dbReference type="AlphaFoldDB" id="A0A812SSF1"/>
<feature type="region of interest" description="Disordered" evidence="1">
    <location>
        <begin position="1"/>
        <end position="20"/>
    </location>
</feature>
<gene>
    <name evidence="2" type="ORF">SNAT2548_LOCUS27579</name>
</gene>
<evidence type="ECO:0000313" key="3">
    <source>
        <dbReference type="Proteomes" id="UP000604046"/>
    </source>
</evidence>
<feature type="compositionally biased region" description="Polar residues" evidence="1">
    <location>
        <begin position="1"/>
        <end position="15"/>
    </location>
</feature>
<comment type="caution">
    <text evidence="2">The sequence shown here is derived from an EMBL/GenBank/DDBJ whole genome shotgun (WGS) entry which is preliminary data.</text>
</comment>
<reference evidence="2" key="1">
    <citation type="submission" date="2021-02" db="EMBL/GenBank/DDBJ databases">
        <authorList>
            <person name="Dougan E. K."/>
            <person name="Rhodes N."/>
            <person name="Thang M."/>
            <person name="Chan C."/>
        </authorList>
    </citation>
    <scope>NUCLEOTIDE SEQUENCE</scope>
</reference>
<evidence type="ECO:0000313" key="2">
    <source>
        <dbReference type="EMBL" id="CAE7492092.1"/>
    </source>
</evidence>
<organism evidence="2 3">
    <name type="scientific">Symbiodinium natans</name>
    <dbReference type="NCBI Taxonomy" id="878477"/>
    <lineage>
        <taxon>Eukaryota</taxon>
        <taxon>Sar</taxon>
        <taxon>Alveolata</taxon>
        <taxon>Dinophyceae</taxon>
        <taxon>Suessiales</taxon>
        <taxon>Symbiodiniaceae</taxon>
        <taxon>Symbiodinium</taxon>
    </lineage>
</organism>
<keyword evidence="3" id="KW-1185">Reference proteome</keyword>
<name>A0A812SSF1_9DINO</name>
<sequence>MVSPYQAQGRWQHSSGGEIEIKVDGPELGAECSADMYWASCGGLPEETGAVINHPTVGRQTLETSKFCNGDGLDYFGFKGKMDGDKITWNNGVVWTKQL</sequence>
<accession>A0A812SSF1</accession>